<dbReference type="InterPro" id="IPR004815">
    <property type="entry name" value="Lon_bac/euk-typ"/>
</dbReference>
<dbReference type="PROSITE" id="PS51787">
    <property type="entry name" value="LON_N"/>
    <property type="match status" value="1"/>
</dbReference>
<dbReference type="PRINTS" id="PR00830">
    <property type="entry name" value="ENDOLAPTASE"/>
</dbReference>
<keyword evidence="6" id="KW-0346">Stress response</keyword>
<dbReference type="InterPro" id="IPR003593">
    <property type="entry name" value="AAA+_ATPase"/>
</dbReference>
<dbReference type="EC" id="3.4.21.53" evidence="10 12"/>
<dbReference type="Gene3D" id="1.20.58.1480">
    <property type="match status" value="1"/>
</dbReference>
<dbReference type="PIRSF" id="PIRSF001174">
    <property type="entry name" value="Lon_proteas"/>
    <property type="match status" value="1"/>
</dbReference>
<comment type="caution">
    <text evidence="19">The sequence shown here is derived from an EMBL/GenBank/DDBJ whole genome shotgun (WGS) entry which is preliminary data.</text>
</comment>
<dbReference type="Gene3D" id="3.30.230.10">
    <property type="match status" value="1"/>
</dbReference>
<evidence type="ECO:0000256" key="7">
    <source>
        <dbReference type="ARBA" id="ARBA00026070"/>
    </source>
</evidence>
<comment type="function">
    <text evidence="9">ATP-dependent serine protease that mediates the selective degradation of mutant and abnormal proteins as well as certain short-lived regulatory proteins. Required for cellular homeostasis and for survival from DNA damage and developmental changes induced by stress. Degrades polypeptides processively to yield small peptide fragments that are 5 to 10 amino acids long. Binds to DNA in a double-stranded, site-specific manner.</text>
</comment>
<evidence type="ECO:0000256" key="2">
    <source>
        <dbReference type="ARBA" id="ARBA00022741"/>
    </source>
</evidence>
<keyword evidence="12" id="KW-0963">Cytoplasm</keyword>
<evidence type="ECO:0000256" key="9">
    <source>
        <dbReference type="ARBA" id="ARBA00053875"/>
    </source>
</evidence>
<comment type="similarity">
    <text evidence="12 15">Belongs to the peptidase S16 family.</text>
</comment>
<evidence type="ECO:0000256" key="11">
    <source>
        <dbReference type="ARBA" id="ARBA00071934"/>
    </source>
</evidence>
<evidence type="ECO:0000256" key="13">
    <source>
        <dbReference type="PIRSR" id="PIRSR001174-1"/>
    </source>
</evidence>
<name>A0A3M0AIV5_9BACT</name>
<dbReference type="Pfam" id="PF05362">
    <property type="entry name" value="Lon_C"/>
    <property type="match status" value="1"/>
</dbReference>
<dbReference type="GO" id="GO:0016887">
    <property type="term" value="F:ATP hydrolysis activity"/>
    <property type="evidence" value="ECO:0007669"/>
    <property type="project" value="InterPro"/>
</dbReference>
<dbReference type="OrthoDB" id="9803599at2"/>
<dbReference type="InterPro" id="IPR014721">
    <property type="entry name" value="Ribsml_uS5_D2-typ_fold_subgr"/>
</dbReference>
<dbReference type="GO" id="GO:0030163">
    <property type="term" value="P:protein catabolic process"/>
    <property type="evidence" value="ECO:0007669"/>
    <property type="project" value="InterPro"/>
</dbReference>
<evidence type="ECO:0000256" key="14">
    <source>
        <dbReference type="PIRSR" id="PIRSR001174-2"/>
    </source>
</evidence>
<evidence type="ECO:0000256" key="1">
    <source>
        <dbReference type="ARBA" id="ARBA00022670"/>
    </source>
</evidence>
<feature type="region of interest" description="Disordered" evidence="16">
    <location>
        <begin position="822"/>
        <end position="846"/>
    </location>
</feature>
<dbReference type="Gene3D" id="1.20.5.5270">
    <property type="match status" value="1"/>
</dbReference>
<dbReference type="SMART" id="SM00382">
    <property type="entry name" value="AAA"/>
    <property type="match status" value="1"/>
</dbReference>
<evidence type="ECO:0000259" key="18">
    <source>
        <dbReference type="PROSITE" id="PS51787"/>
    </source>
</evidence>
<organism evidence="19 20">
    <name type="scientific">Metamycoplasma subdolum</name>
    <dbReference type="NCBI Taxonomy" id="92407"/>
    <lineage>
        <taxon>Bacteria</taxon>
        <taxon>Bacillati</taxon>
        <taxon>Mycoplasmatota</taxon>
        <taxon>Mycoplasmoidales</taxon>
        <taxon>Metamycoplasmataceae</taxon>
        <taxon>Metamycoplasma</taxon>
    </lineage>
</organism>
<keyword evidence="2 12" id="KW-0547">Nucleotide-binding</keyword>
<dbReference type="PROSITE" id="PS51786">
    <property type="entry name" value="LON_PROTEOLYTIC"/>
    <property type="match status" value="1"/>
</dbReference>
<evidence type="ECO:0000256" key="6">
    <source>
        <dbReference type="ARBA" id="ARBA00023016"/>
    </source>
</evidence>
<protein>
    <recommendedName>
        <fullName evidence="11 12">Lon protease</fullName>
        <ecNumber evidence="10 12">3.4.21.53</ecNumber>
    </recommendedName>
</protein>
<gene>
    <name evidence="19" type="ORF">JN00_0088</name>
</gene>
<dbReference type="Pfam" id="PF02190">
    <property type="entry name" value="LON_substr_bdg"/>
    <property type="match status" value="1"/>
</dbReference>
<evidence type="ECO:0000313" key="19">
    <source>
        <dbReference type="EMBL" id="RMA79042.1"/>
    </source>
</evidence>
<evidence type="ECO:0000256" key="5">
    <source>
        <dbReference type="ARBA" id="ARBA00022840"/>
    </source>
</evidence>
<evidence type="ECO:0000256" key="10">
    <source>
        <dbReference type="ARBA" id="ARBA00066743"/>
    </source>
</evidence>
<dbReference type="InterPro" id="IPR054594">
    <property type="entry name" value="Lon_lid"/>
</dbReference>
<dbReference type="GO" id="GO:0004176">
    <property type="term" value="F:ATP-dependent peptidase activity"/>
    <property type="evidence" value="ECO:0007669"/>
    <property type="project" value="UniProtKB-UniRule"/>
</dbReference>
<feature type="domain" description="Lon proteolytic" evidence="17">
    <location>
        <begin position="637"/>
        <end position="817"/>
    </location>
</feature>
<sequence>MKVPFIAIRNQIILPFSTGSFKVGRKSSLETIDIIEKYDDTLLIAFVKEGVDEKEEIVSVDQIEKFGSVSFDPQIEWVSPKVAKISVTTNSKVKIKSITASKKDGGILVADIEDIKPATGLTVKELEEYRNKVVEALKTVPAKHKGRLTEALEEFIQSERRPKMADDYETDSWIQLGLFKEEFNNQEKLDLLLNSKISDRYEYIASRLISHKNLEKIDAEIEKSLHDDLSEQQREFLLREKMKQIQKLLDESDDQNRFNKIENDEITKEQYPEYVLDAVKQQQSRLGAMMPSSPEANVAKTYIDLIWQLPWRKISREIIDLNNVRETLDKNHYGLKKPKERILEFVSVLIHNKNQEKEEEYLPIKDEPDMFIDRKLFMHNKLGQPNTSVANNIPILTLIGPPGTGKTTLAKAIAEALNRKFIKVSLGGVKDEAEIRGHRRTYVGAMPGKIINAIKKAGVSNPVILLDEIDKMSADFRGDPVSAMLEVLDPEQNVSFQDHYLDLEYDLSKVLFIATANSFETIPAPLIDRVEILELSTYTAKEKLKIAQKYLVPKILKQNSLTEKQFQIDEKVLEFIIASYTRESGVRELKRILDSIARKIVVKILDGKVKNEFVVTVENVVEALGPIRFENEKNENIDQIGVTNGLAYTSVGGTTLPIEVTTFPGKEGLKLTGQLKDVMRESAQIALGYVRSNAKKFGIDFNFDDNIIHIHVPEGAIPKDGPSAGVTFTTSIISALSRKPVPAYIGMTGEITLRGKILPIGGLKEKSLAASQFGITKIFIPWENEKNLIDLPEEVKKIMTFIPVKYYSEIFDHIFKNQKSISKGDEKVTKKTSSKTTKSVKKETKK</sequence>
<dbReference type="InterPro" id="IPR027417">
    <property type="entry name" value="P-loop_NTPase"/>
</dbReference>
<reference evidence="19 20" key="1">
    <citation type="submission" date="2018-10" db="EMBL/GenBank/DDBJ databases">
        <title>Genomic Encyclopedia of Archaeal and Bacterial Type Strains, Phase II (KMG-II): from individual species to whole genera.</title>
        <authorList>
            <person name="Goeker M."/>
        </authorList>
    </citation>
    <scope>NUCLEOTIDE SEQUENCE [LARGE SCALE GENOMIC DNA]</scope>
    <source>
        <strain evidence="19 20">ATCC 29870</strain>
    </source>
</reference>
<comment type="catalytic activity">
    <reaction evidence="8 12 15">
        <text>Hydrolysis of proteins in presence of ATP.</text>
        <dbReference type="EC" id="3.4.21.53"/>
    </reaction>
</comment>
<dbReference type="InterPro" id="IPR003111">
    <property type="entry name" value="Lon_prtase_N"/>
</dbReference>
<feature type="active site" evidence="13 15">
    <location>
        <position position="723"/>
    </location>
</feature>
<dbReference type="AlphaFoldDB" id="A0A3M0AIV5"/>
<keyword evidence="4 12" id="KW-0720">Serine protease</keyword>
<dbReference type="InterPro" id="IPR027065">
    <property type="entry name" value="Lon_Prtase"/>
</dbReference>
<accession>A0A3M0AIV5</accession>
<dbReference type="SUPFAM" id="SSF52540">
    <property type="entry name" value="P-loop containing nucleoside triphosphate hydrolases"/>
    <property type="match status" value="1"/>
</dbReference>
<dbReference type="Pfam" id="PF22667">
    <property type="entry name" value="Lon_lid"/>
    <property type="match status" value="1"/>
</dbReference>
<dbReference type="InterPro" id="IPR020568">
    <property type="entry name" value="Ribosomal_Su5_D2-typ_SF"/>
</dbReference>
<dbReference type="NCBIfam" id="TIGR00763">
    <property type="entry name" value="lon"/>
    <property type="match status" value="1"/>
</dbReference>
<dbReference type="GO" id="GO:0006508">
    <property type="term" value="P:proteolysis"/>
    <property type="evidence" value="ECO:0007669"/>
    <property type="project" value="UniProtKB-KW"/>
</dbReference>
<keyword evidence="3 12" id="KW-0378">Hydrolase</keyword>
<feature type="active site" evidence="13 15">
    <location>
        <position position="766"/>
    </location>
</feature>
<evidence type="ECO:0000313" key="20">
    <source>
        <dbReference type="Proteomes" id="UP000267246"/>
    </source>
</evidence>
<feature type="binding site" evidence="14">
    <location>
        <begin position="400"/>
        <end position="407"/>
    </location>
    <ligand>
        <name>ATP</name>
        <dbReference type="ChEBI" id="CHEBI:30616"/>
    </ligand>
</feature>
<dbReference type="Gene3D" id="3.40.50.300">
    <property type="entry name" value="P-loop containing nucleotide triphosphate hydrolases"/>
    <property type="match status" value="1"/>
</dbReference>
<feature type="domain" description="Lon N-terminal" evidence="18">
    <location>
        <begin position="3"/>
        <end position="212"/>
    </location>
</feature>
<dbReference type="SUPFAM" id="SSF54211">
    <property type="entry name" value="Ribosomal protein S5 domain 2-like"/>
    <property type="match status" value="1"/>
</dbReference>
<keyword evidence="5 12" id="KW-0067">ATP-binding</keyword>
<evidence type="ECO:0000256" key="8">
    <source>
        <dbReference type="ARBA" id="ARBA00050665"/>
    </source>
</evidence>
<dbReference type="GO" id="GO:0005737">
    <property type="term" value="C:cytoplasm"/>
    <property type="evidence" value="ECO:0007669"/>
    <property type="project" value="UniProtKB-SubCell"/>
</dbReference>
<dbReference type="InterPro" id="IPR003959">
    <property type="entry name" value="ATPase_AAA_core"/>
</dbReference>
<dbReference type="CDD" id="cd19500">
    <property type="entry name" value="RecA-like_Lon"/>
    <property type="match status" value="1"/>
</dbReference>
<dbReference type="RefSeq" id="WP_121940584.1">
    <property type="nucleotide sequence ID" value="NZ_CP137846.1"/>
</dbReference>
<dbReference type="InterPro" id="IPR008269">
    <property type="entry name" value="Lon_proteolytic"/>
</dbReference>
<keyword evidence="1 12" id="KW-0645">Protease</keyword>
<dbReference type="Gene3D" id="1.10.8.60">
    <property type="match status" value="1"/>
</dbReference>
<dbReference type="Proteomes" id="UP000267246">
    <property type="component" value="Unassembled WGS sequence"/>
</dbReference>
<evidence type="ECO:0000256" key="4">
    <source>
        <dbReference type="ARBA" id="ARBA00022825"/>
    </source>
</evidence>
<evidence type="ECO:0000256" key="12">
    <source>
        <dbReference type="PIRNR" id="PIRNR001174"/>
    </source>
</evidence>
<dbReference type="GO" id="GO:0005524">
    <property type="term" value="F:ATP binding"/>
    <property type="evidence" value="ECO:0007669"/>
    <property type="project" value="UniProtKB-KW"/>
</dbReference>
<dbReference type="FunFam" id="3.40.50.300:FF:000021">
    <property type="entry name" value="Lon protease homolog"/>
    <property type="match status" value="1"/>
</dbReference>
<keyword evidence="20" id="KW-1185">Reference proteome</keyword>
<evidence type="ECO:0000256" key="3">
    <source>
        <dbReference type="ARBA" id="ARBA00022801"/>
    </source>
</evidence>
<dbReference type="GO" id="GO:0004252">
    <property type="term" value="F:serine-type endopeptidase activity"/>
    <property type="evidence" value="ECO:0007669"/>
    <property type="project" value="UniProtKB-UniRule"/>
</dbReference>
<comment type="subunit">
    <text evidence="7 12">Homohexamer. Organized in a ring with a central cavity.</text>
</comment>
<evidence type="ECO:0000256" key="15">
    <source>
        <dbReference type="PROSITE-ProRule" id="PRU01122"/>
    </source>
</evidence>
<dbReference type="PANTHER" id="PTHR10046">
    <property type="entry name" value="ATP DEPENDENT LON PROTEASE FAMILY MEMBER"/>
    <property type="match status" value="1"/>
</dbReference>
<proteinExistence type="inferred from homology"/>
<evidence type="ECO:0000259" key="17">
    <source>
        <dbReference type="PROSITE" id="PS51786"/>
    </source>
</evidence>
<dbReference type="EMBL" id="REFI01000005">
    <property type="protein sequence ID" value="RMA79042.1"/>
    <property type="molecule type" value="Genomic_DNA"/>
</dbReference>
<evidence type="ECO:0000256" key="16">
    <source>
        <dbReference type="SAM" id="MobiDB-lite"/>
    </source>
</evidence>
<dbReference type="Pfam" id="PF00004">
    <property type="entry name" value="AAA"/>
    <property type="match status" value="1"/>
</dbReference>
<comment type="subcellular location">
    <subcellularLocation>
        <location evidence="12">Cytoplasm</location>
    </subcellularLocation>
</comment>